<feature type="transmembrane region" description="Helical" evidence="1">
    <location>
        <begin position="319"/>
        <end position="337"/>
    </location>
</feature>
<gene>
    <name evidence="2" type="ORF">A2785_00830</name>
</gene>
<feature type="transmembrane region" description="Helical" evidence="1">
    <location>
        <begin position="231"/>
        <end position="250"/>
    </location>
</feature>
<feature type="transmembrane region" description="Helical" evidence="1">
    <location>
        <begin position="349"/>
        <end position="367"/>
    </location>
</feature>
<keyword evidence="1" id="KW-0812">Transmembrane</keyword>
<feature type="transmembrane region" description="Helical" evidence="1">
    <location>
        <begin position="9"/>
        <end position="30"/>
    </location>
</feature>
<proteinExistence type="predicted"/>
<comment type="caution">
    <text evidence="2">The sequence shown here is derived from an EMBL/GenBank/DDBJ whole genome shotgun (WGS) entry which is preliminary data.</text>
</comment>
<feature type="transmembrane region" description="Helical" evidence="1">
    <location>
        <begin position="392"/>
        <end position="412"/>
    </location>
</feature>
<dbReference type="AlphaFoldDB" id="A0A1G1VL44"/>
<evidence type="ECO:0000313" key="3">
    <source>
        <dbReference type="Proteomes" id="UP000179069"/>
    </source>
</evidence>
<organism evidence="2 3">
    <name type="scientific">Candidatus Chisholmbacteria bacterium RIFCSPHIGHO2_01_FULL_49_18</name>
    <dbReference type="NCBI Taxonomy" id="1797590"/>
    <lineage>
        <taxon>Bacteria</taxon>
        <taxon>Candidatus Chisholmiibacteriota</taxon>
    </lineage>
</organism>
<evidence type="ECO:0000313" key="2">
    <source>
        <dbReference type="EMBL" id="OGY16116.1"/>
    </source>
</evidence>
<feature type="transmembrane region" description="Helical" evidence="1">
    <location>
        <begin position="128"/>
        <end position="150"/>
    </location>
</feature>
<evidence type="ECO:0000256" key="1">
    <source>
        <dbReference type="SAM" id="Phobius"/>
    </source>
</evidence>
<protein>
    <recommendedName>
        <fullName evidence="4">Membrane protein 6-pyruvoyl-tetrahydropterin synthase-related domain-containing protein</fullName>
    </recommendedName>
</protein>
<sequence length="1277" mass="143425">MPDRICKVLAALIFPILIVAVAVLLSAVNFTPDTWLTGWDTLHPELNLPLNLERVVNGVWREDQGLGAVAAHSHMSEMPRILLLWLFSALVPLSNIRYVFLFLCLIAGPLGVYAFLKHAVFREESQTGGAAAFLGALMYLLNLGTLQHFFVPFEMFAVQYAALGWLFLFATKIMETRRKKDIVLLALVSWLAAPMAYASLLWYAYALALAIYLAVWIISDRRRQTVKKAGIIVLITLAVNAFWLFPQWYFVATHATEVAQAKINRLFSPEAFLHNKEYGTLANAVIFKNFLFSWTQYDPQDQAFKPLLESWINHLDRPLVSAIGYLVFVAALYGMVIGLRKNNRVARSLFPVYGLALLMMVGMNPPFEPIYNLIRDHITAFREALRFPYTKFSILLMFTTSVFFGIFLDGLMQSVMRFVNKRRVVEFVIIAAVAAGLVGYTWPMFQGRLINPRMRIAIPDAYSGLFRFMNSQEGDGRVAPLPMPSFWGWEYHDWGYEGAGFIWFGMKQPVLARDFDRWNPDNEQYYLRMSSAIYGNDSREMKAVADIYNIRWLVIDESVIVPGQEQKVLKLEESKRLLAEIGAKKVWENDFLSVYEYESGHSGESVSVPAGFTIADADTQYARKDVVLDELGNYISFTEKSGEVRAERIDFPFADLNKEEVGNVVVVDSQEEGARLRISRQLPVLDDGYQVVIPQYPSGTLYITGATVSLNGRDLTISIDQAVEIELDGEKTILPKLPEVFSRLSQSYAALWVVLGDQEALVTSGDSVRLNMIELKANQPFDLAVFNATAGRRAAVEEDFAKTEVSQCWTKEDSQGLVSSQRADGALGITSLDAAGCYSLNLGQSNTESLMKVELPYRSDGGARPHFCVVAEGRTYTNDRCEHKNVFYHTPASEEWAVIARSLVTQPNLGYWLDIAGRPSSGEGERWTIWYKAPQVIRYPIVGRFRFAPSVWEWLGGEKSIPVKKGVQEIAMILPTKGDPVDLLSGGRLQADNCDLFNRGWGEKFVEDGVVRYRAGGMGASCDFFLMDTVSAADTYLLNIEGKGIQGRGTKLYLFNRDTDRTDLEVLLPEGEFSSNLTIPSWPAAEGLGYTMNIETRSFGRAESENVLVSAVAYKIPLEWMTGTKLLKRDENDSELPKQESNVHVLTSERQETFLYSARFKVDSNEGLVVLPQEFETGWRAYLVSGSGESNQIFPPLGAKRIQEHVLVNGWANGWLIGQGTHSVVMVFMPQYLEYLGFLILAGLLVILLFPGRGFTWFRKAGETLYTTIVRITGKAA</sequence>
<keyword evidence="1" id="KW-0472">Membrane</keyword>
<accession>A0A1G1VL44</accession>
<feature type="transmembrane region" description="Helical" evidence="1">
    <location>
        <begin position="96"/>
        <end position="116"/>
    </location>
</feature>
<dbReference type="Proteomes" id="UP000179069">
    <property type="component" value="Unassembled WGS sequence"/>
</dbReference>
<keyword evidence="1" id="KW-1133">Transmembrane helix</keyword>
<dbReference type="EMBL" id="MHCI01000019">
    <property type="protein sequence ID" value="OGY16116.1"/>
    <property type="molecule type" value="Genomic_DNA"/>
</dbReference>
<name>A0A1G1VL44_9BACT</name>
<feature type="transmembrane region" description="Helical" evidence="1">
    <location>
        <begin position="424"/>
        <end position="445"/>
    </location>
</feature>
<feature type="transmembrane region" description="Helical" evidence="1">
    <location>
        <begin position="1232"/>
        <end position="1250"/>
    </location>
</feature>
<feature type="transmembrane region" description="Helical" evidence="1">
    <location>
        <begin position="203"/>
        <end position="219"/>
    </location>
</feature>
<reference evidence="2 3" key="1">
    <citation type="journal article" date="2016" name="Nat. Commun.">
        <title>Thousands of microbial genomes shed light on interconnected biogeochemical processes in an aquifer system.</title>
        <authorList>
            <person name="Anantharaman K."/>
            <person name="Brown C.T."/>
            <person name="Hug L.A."/>
            <person name="Sharon I."/>
            <person name="Castelle C.J."/>
            <person name="Probst A.J."/>
            <person name="Thomas B.C."/>
            <person name="Singh A."/>
            <person name="Wilkins M.J."/>
            <person name="Karaoz U."/>
            <person name="Brodie E.L."/>
            <person name="Williams K.H."/>
            <person name="Hubbard S.S."/>
            <person name="Banfield J.F."/>
        </authorList>
    </citation>
    <scope>NUCLEOTIDE SEQUENCE [LARGE SCALE GENOMIC DNA]</scope>
</reference>
<evidence type="ECO:0008006" key="4">
    <source>
        <dbReference type="Google" id="ProtNLM"/>
    </source>
</evidence>